<keyword evidence="4" id="KW-1185">Reference proteome</keyword>
<feature type="coiled-coil region" evidence="2">
    <location>
        <begin position="21"/>
        <end position="55"/>
    </location>
</feature>
<dbReference type="Pfam" id="PF04102">
    <property type="entry name" value="SlyX"/>
    <property type="match status" value="1"/>
</dbReference>
<dbReference type="PANTHER" id="PTHR36508">
    <property type="entry name" value="PROTEIN SLYX"/>
    <property type="match status" value="1"/>
</dbReference>
<evidence type="ECO:0000313" key="3">
    <source>
        <dbReference type="EMBL" id="KGD60074.1"/>
    </source>
</evidence>
<protein>
    <recommendedName>
        <fullName evidence="1">Protein SlyX homolog</fullName>
    </recommendedName>
</protein>
<comment type="caution">
    <text evidence="3">The sequence shown here is derived from an EMBL/GenBank/DDBJ whole genome shotgun (WGS) entry which is preliminary data.</text>
</comment>
<dbReference type="EMBL" id="ARXU01000014">
    <property type="protein sequence ID" value="KGD60074.1"/>
    <property type="molecule type" value="Genomic_DNA"/>
</dbReference>
<dbReference type="Gene3D" id="1.20.5.300">
    <property type="match status" value="1"/>
</dbReference>
<dbReference type="HAMAP" id="MF_00715">
    <property type="entry name" value="SlyX"/>
    <property type="match status" value="1"/>
</dbReference>
<organism evidence="3 4">
    <name type="scientific">Alcanivorax jadensis T9</name>
    <dbReference type="NCBI Taxonomy" id="1177181"/>
    <lineage>
        <taxon>Bacteria</taxon>
        <taxon>Pseudomonadati</taxon>
        <taxon>Pseudomonadota</taxon>
        <taxon>Gammaproteobacteria</taxon>
        <taxon>Oceanospirillales</taxon>
        <taxon>Alcanivoracaceae</taxon>
        <taxon>Alcanivorax</taxon>
    </lineage>
</organism>
<sequence>MSDAERLVDIETKLAYQEDLVQHLNKVVSDQQGKIDELEKVCRKLVDRVLDLSEEMAASRIEDAPPPHY</sequence>
<dbReference type="PANTHER" id="PTHR36508:SF1">
    <property type="entry name" value="PROTEIN SLYX"/>
    <property type="match status" value="1"/>
</dbReference>
<evidence type="ECO:0000313" key="4">
    <source>
        <dbReference type="Proteomes" id="UP000029443"/>
    </source>
</evidence>
<evidence type="ECO:0000256" key="1">
    <source>
        <dbReference type="HAMAP-Rule" id="MF_00715"/>
    </source>
</evidence>
<proteinExistence type="inferred from homology"/>
<evidence type="ECO:0000256" key="2">
    <source>
        <dbReference type="SAM" id="Coils"/>
    </source>
</evidence>
<accession>A0ABR4W9I9</accession>
<reference evidence="3 4" key="1">
    <citation type="submission" date="2012-09" db="EMBL/GenBank/DDBJ databases">
        <title>Genome Sequence of alkane-degrading Bacterium Alcanivorax jadensis T9.</title>
        <authorList>
            <person name="Lai Q."/>
            <person name="Shao Z."/>
        </authorList>
    </citation>
    <scope>NUCLEOTIDE SEQUENCE [LARGE SCALE GENOMIC DNA]</scope>
    <source>
        <strain evidence="3 4">T9</strain>
    </source>
</reference>
<keyword evidence="2" id="KW-0175">Coiled coil</keyword>
<dbReference type="RefSeq" id="WP_035249734.1">
    <property type="nucleotide sequence ID" value="NZ_ARXU01000014.1"/>
</dbReference>
<dbReference type="InterPro" id="IPR007236">
    <property type="entry name" value="SlyX"/>
</dbReference>
<name>A0ABR4W9I9_9GAMM</name>
<dbReference type="Proteomes" id="UP000029443">
    <property type="component" value="Unassembled WGS sequence"/>
</dbReference>
<gene>
    <name evidence="1" type="primary">slyX</name>
    <name evidence="3" type="ORF">T9A_02832</name>
</gene>
<comment type="similarity">
    <text evidence="1">Belongs to the SlyX family.</text>
</comment>